<protein>
    <submittedName>
        <fullName evidence="2">Uncharacterized protein</fullName>
    </submittedName>
</protein>
<reference evidence="2 3" key="1">
    <citation type="submission" date="2023-01" db="EMBL/GenBank/DDBJ databases">
        <title>Analysis of 21 Apiospora genomes using comparative genomics revels a genus with tremendous synthesis potential of carbohydrate active enzymes and secondary metabolites.</title>
        <authorList>
            <person name="Sorensen T."/>
        </authorList>
    </citation>
    <scope>NUCLEOTIDE SEQUENCE [LARGE SCALE GENOMIC DNA]</scope>
    <source>
        <strain evidence="2 3">CBS 83171</strain>
    </source>
</reference>
<feature type="region of interest" description="Disordered" evidence="1">
    <location>
        <begin position="129"/>
        <end position="148"/>
    </location>
</feature>
<name>A0ABR1UP58_9PEZI</name>
<dbReference type="EMBL" id="JAQQWM010000006">
    <property type="protein sequence ID" value="KAK8060714.1"/>
    <property type="molecule type" value="Genomic_DNA"/>
</dbReference>
<sequence>MGQDLEDAVDRVLKSCPLSENTSAIEFLIVPDVNETKPDSQPTGAPTASVPTASVPTASVPTASAPTATSSNTLVAQKNLGINRKRKRGQQQNGRAKRTRTATTVSAAGSPALATSVAPIAEALNPAPFTRTGHCTSTSMRGVTPMPG</sequence>
<organism evidence="2 3">
    <name type="scientific">Apiospora saccharicola</name>
    <dbReference type="NCBI Taxonomy" id="335842"/>
    <lineage>
        <taxon>Eukaryota</taxon>
        <taxon>Fungi</taxon>
        <taxon>Dikarya</taxon>
        <taxon>Ascomycota</taxon>
        <taxon>Pezizomycotina</taxon>
        <taxon>Sordariomycetes</taxon>
        <taxon>Xylariomycetidae</taxon>
        <taxon>Amphisphaeriales</taxon>
        <taxon>Apiosporaceae</taxon>
        <taxon>Apiospora</taxon>
    </lineage>
</organism>
<feature type="compositionally biased region" description="Basic residues" evidence="1">
    <location>
        <begin position="83"/>
        <end position="100"/>
    </location>
</feature>
<accession>A0ABR1UP58</accession>
<evidence type="ECO:0000313" key="2">
    <source>
        <dbReference type="EMBL" id="KAK8060714.1"/>
    </source>
</evidence>
<gene>
    <name evidence="2" type="ORF">PG996_010644</name>
</gene>
<feature type="compositionally biased region" description="Low complexity" evidence="1">
    <location>
        <begin position="45"/>
        <end position="71"/>
    </location>
</feature>
<feature type="region of interest" description="Disordered" evidence="1">
    <location>
        <begin position="32"/>
        <end position="108"/>
    </location>
</feature>
<keyword evidence="3" id="KW-1185">Reference proteome</keyword>
<evidence type="ECO:0000313" key="3">
    <source>
        <dbReference type="Proteomes" id="UP001446871"/>
    </source>
</evidence>
<evidence type="ECO:0000256" key="1">
    <source>
        <dbReference type="SAM" id="MobiDB-lite"/>
    </source>
</evidence>
<dbReference type="Proteomes" id="UP001446871">
    <property type="component" value="Unassembled WGS sequence"/>
</dbReference>
<comment type="caution">
    <text evidence="2">The sequence shown here is derived from an EMBL/GenBank/DDBJ whole genome shotgun (WGS) entry which is preliminary data.</text>
</comment>
<proteinExistence type="predicted"/>